<evidence type="ECO:0000313" key="4">
    <source>
        <dbReference type="Proteomes" id="UP000225108"/>
    </source>
</evidence>
<dbReference type="RefSeq" id="WP_099382031.1">
    <property type="nucleotide sequence ID" value="NZ_PEBD01000004.1"/>
</dbReference>
<sequence>MRELRVIGLEPDGKKVILQDTESSEKFRIPADDTLRAAARGDLTRMGQIEIEMESTLRPREIQSRIRSGASVAQVAAAAGVPIDRVERFAHPVLLERARATELAAQAHPLRYDGPALSTLAEVVAAALGARGHNPDDTEWDAWKGDDNRWVVQVSWRVGRSVNRAHWRYVPGSNSGTVEAIDEVADELTDPDMSRPLRSVIAVAPVSEDNTYDYDHPELAFDYTPPPAAQVTPVSRPARLTVKSDGTEAVTVDADSLTGAQTARRIPARRAEPVPAQQVDSEPTVTEPAPTSTDDHDDHHDHDDAPETPAAEQQPPAPRKRARNSRKPAVPTWEDVLLGVRSSGNT</sequence>
<reference evidence="3 4" key="1">
    <citation type="submission" date="2017-10" db="EMBL/GenBank/DDBJ databases">
        <title>The draft genome sequence of Williamsia sp. BULT 1.1 isolated from the semi-arid grassland soils from South Africa.</title>
        <authorList>
            <person name="Kabwe M.H."/>
            <person name="Govender N."/>
            <person name="Mutseka Lunga P."/>
            <person name="Vikram S."/>
            <person name="Makhalanyane T.P."/>
        </authorList>
    </citation>
    <scope>NUCLEOTIDE SEQUENCE [LARGE SCALE GENOMIC DNA]</scope>
    <source>
        <strain evidence="3 4">BULT 1.1</strain>
    </source>
</reference>
<protein>
    <recommendedName>
        <fullName evidence="2">DUF3071 domain-containing protein</fullName>
    </recommendedName>
</protein>
<feature type="compositionally biased region" description="Polar residues" evidence="1">
    <location>
        <begin position="278"/>
        <end position="292"/>
    </location>
</feature>
<dbReference type="AlphaFoldDB" id="A0A2G3PRA5"/>
<dbReference type="InterPro" id="IPR021421">
    <property type="entry name" value="DUF3071"/>
</dbReference>
<feature type="domain" description="DUF3071" evidence="2">
    <location>
        <begin position="1"/>
        <end position="169"/>
    </location>
</feature>
<proteinExistence type="predicted"/>
<dbReference type="NCBIfam" id="NF040712">
    <property type="entry name" value="SepH"/>
    <property type="match status" value="1"/>
</dbReference>
<organism evidence="3 4">
    <name type="scientific">Williamsia marianensis</name>
    <dbReference type="NCBI Taxonomy" id="85044"/>
    <lineage>
        <taxon>Bacteria</taxon>
        <taxon>Bacillati</taxon>
        <taxon>Actinomycetota</taxon>
        <taxon>Actinomycetes</taxon>
        <taxon>Mycobacteriales</taxon>
        <taxon>Nocardiaceae</taxon>
        <taxon>Williamsia</taxon>
    </lineage>
</organism>
<evidence type="ECO:0000313" key="3">
    <source>
        <dbReference type="EMBL" id="PHV68389.1"/>
    </source>
</evidence>
<evidence type="ECO:0000259" key="2">
    <source>
        <dbReference type="Pfam" id="PF11268"/>
    </source>
</evidence>
<accession>A0A2G3PRA5</accession>
<dbReference type="Pfam" id="PF11268">
    <property type="entry name" value="DUF3071"/>
    <property type="match status" value="1"/>
</dbReference>
<dbReference type="InterPro" id="IPR047682">
    <property type="entry name" value="SepH-like"/>
</dbReference>
<feature type="compositionally biased region" description="Basic and acidic residues" evidence="1">
    <location>
        <begin position="293"/>
        <end position="305"/>
    </location>
</feature>
<dbReference type="EMBL" id="PEBD01000004">
    <property type="protein sequence ID" value="PHV68389.1"/>
    <property type="molecule type" value="Genomic_DNA"/>
</dbReference>
<feature type="region of interest" description="Disordered" evidence="1">
    <location>
        <begin position="242"/>
        <end position="346"/>
    </location>
</feature>
<comment type="caution">
    <text evidence="3">The sequence shown here is derived from an EMBL/GenBank/DDBJ whole genome shotgun (WGS) entry which is preliminary data.</text>
</comment>
<evidence type="ECO:0000256" key="1">
    <source>
        <dbReference type="SAM" id="MobiDB-lite"/>
    </source>
</evidence>
<gene>
    <name evidence="3" type="ORF">CSW57_03950</name>
</gene>
<dbReference type="Proteomes" id="UP000225108">
    <property type="component" value="Unassembled WGS sequence"/>
</dbReference>
<name>A0A2G3PRA5_WILMA</name>